<keyword evidence="1 6" id="KW-0853">WD repeat</keyword>
<evidence type="ECO:0000256" key="3">
    <source>
        <dbReference type="ARBA" id="ARBA00022737"/>
    </source>
</evidence>
<keyword evidence="4" id="KW-0863">Zinc-finger</keyword>
<evidence type="ECO:0000259" key="9">
    <source>
        <dbReference type="Pfam" id="PF02176"/>
    </source>
</evidence>
<protein>
    <submittedName>
        <fullName evidence="10">WD-40 repeat-containing protein</fullName>
    </submittedName>
</protein>
<feature type="domain" description="TRAF-type" evidence="9">
    <location>
        <begin position="132"/>
        <end position="168"/>
    </location>
</feature>
<feature type="repeat" description="WD" evidence="6">
    <location>
        <begin position="640"/>
        <end position="675"/>
    </location>
</feature>
<name>X6MPC1_RETFI</name>
<dbReference type="SUPFAM" id="SSF82171">
    <property type="entry name" value="DPP6 N-terminal domain-like"/>
    <property type="match status" value="1"/>
</dbReference>
<dbReference type="Proteomes" id="UP000023152">
    <property type="component" value="Unassembled WGS sequence"/>
</dbReference>
<dbReference type="SMART" id="SM00320">
    <property type="entry name" value="WD40"/>
    <property type="match status" value="6"/>
</dbReference>
<evidence type="ECO:0000313" key="11">
    <source>
        <dbReference type="Proteomes" id="UP000023152"/>
    </source>
</evidence>
<dbReference type="InterPro" id="IPR001293">
    <property type="entry name" value="Znf_TRAF"/>
</dbReference>
<dbReference type="SUPFAM" id="SSF50978">
    <property type="entry name" value="WD40 repeat-like"/>
    <property type="match status" value="1"/>
</dbReference>
<reference evidence="10 11" key="1">
    <citation type="journal article" date="2013" name="Curr. Biol.">
        <title>The Genome of the Foraminiferan Reticulomyxa filosa.</title>
        <authorList>
            <person name="Glockner G."/>
            <person name="Hulsmann N."/>
            <person name="Schleicher M."/>
            <person name="Noegel A.A."/>
            <person name="Eichinger L."/>
            <person name="Gallinger C."/>
            <person name="Pawlowski J."/>
            <person name="Sierra R."/>
            <person name="Euteneuer U."/>
            <person name="Pillet L."/>
            <person name="Moustafa A."/>
            <person name="Platzer M."/>
            <person name="Groth M."/>
            <person name="Szafranski K."/>
            <person name="Schliwa M."/>
        </authorList>
    </citation>
    <scope>NUCLEOTIDE SEQUENCE [LARGE SCALE GENOMIC DNA]</scope>
</reference>
<dbReference type="InterPro" id="IPR013083">
    <property type="entry name" value="Znf_RING/FYVE/PHD"/>
</dbReference>
<feature type="compositionally biased region" description="Acidic residues" evidence="8">
    <location>
        <begin position="247"/>
        <end position="272"/>
    </location>
</feature>
<feature type="coiled-coil region" evidence="7">
    <location>
        <begin position="184"/>
        <end position="222"/>
    </location>
</feature>
<dbReference type="PROSITE" id="PS50294">
    <property type="entry name" value="WD_REPEATS_REGION"/>
    <property type="match status" value="3"/>
</dbReference>
<feature type="repeat" description="WD" evidence="6">
    <location>
        <begin position="683"/>
        <end position="724"/>
    </location>
</feature>
<dbReference type="AlphaFoldDB" id="X6MPC1"/>
<dbReference type="InterPro" id="IPR019775">
    <property type="entry name" value="WD40_repeat_CS"/>
</dbReference>
<dbReference type="PRINTS" id="PR00320">
    <property type="entry name" value="GPROTEINBRPT"/>
</dbReference>
<dbReference type="Gene3D" id="2.130.10.10">
    <property type="entry name" value="YVTN repeat-like/Quinoprotein amine dehydrogenase"/>
    <property type="match status" value="2"/>
</dbReference>
<dbReference type="Gene3D" id="3.30.40.10">
    <property type="entry name" value="Zinc/RING finger domain, C3HC4 (zinc finger)"/>
    <property type="match status" value="1"/>
</dbReference>
<feature type="repeat" description="WD" evidence="6">
    <location>
        <begin position="885"/>
        <end position="919"/>
    </location>
</feature>
<evidence type="ECO:0000256" key="8">
    <source>
        <dbReference type="SAM" id="MobiDB-lite"/>
    </source>
</evidence>
<dbReference type="InterPro" id="IPR015943">
    <property type="entry name" value="WD40/YVTN_repeat-like_dom_sf"/>
</dbReference>
<dbReference type="CDD" id="cd00200">
    <property type="entry name" value="WD40"/>
    <property type="match status" value="1"/>
</dbReference>
<dbReference type="Pfam" id="PF02176">
    <property type="entry name" value="zf-TRAF"/>
    <property type="match status" value="1"/>
</dbReference>
<gene>
    <name evidence="10" type="ORF">RFI_22074</name>
</gene>
<evidence type="ECO:0000256" key="7">
    <source>
        <dbReference type="SAM" id="Coils"/>
    </source>
</evidence>
<evidence type="ECO:0000256" key="2">
    <source>
        <dbReference type="ARBA" id="ARBA00022723"/>
    </source>
</evidence>
<evidence type="ECO:0000256" key="1">
    <source>
        <dbReference type="ARBA" id="ARBA00022574"/>
    </source>
</evidence>
<keyword evidence="3" id="KW-0677">Repeat</keyword>
<proteinExistence type="predicted"/>
<keyword evidence="7" id="KW-0175">Coiled coil</keyword>
<accession>X6MPC1</accession>
<evidence type="ECO:0000313" key="10">
    <source>
        <dbReference type="EMBL" id="ETO15292.1"/>
    </source>
</evidence>
<dbReference type="PROSITE" id="PS50082">
    <property type="entry name" value="WD_REPEATS_2"/>
    <property type="match status" value="4"/>
</dbReference>
<dbReference type="PANTHER" id="PTHR19879">
    <property type="entry name" value="TRANSCRIPTION INITIATION FACTOR TFIID"/>
    <property type="match status" value="1"/>
</dbReference>
<feature type="region of interest" description="Disordered" evidence="8">
    <location>
        <begin position="244"/>
        <end position="279"/>
    </location>
</feature>
<dbReference type="Pfam" id="PF00400">
    <property type="entry name" value="WD40"/>
    <property type="match status" value="4"/>
</dbReference>
<comment type="caution">
    <text evidence="10">The sequence shown here is derived from an EMBL/GenBank/DDBJ whole genome shotgun (WGS) entry which is preliminary data.</text>
</comment>
<evidence type="ECO:0000256" key="4">
    <source>
        <dbReference type="ARBA" id="ARBA00022771"/>
    </source>
</evidence>
<sequence>MEEKTSKENDLKSILQQQSCFDKNWILQLNQNEKINDFICLICKQVANNPIEINCPQHKNMDESLIVGDSCLRQFLSQNSNSCPIELHNNCSYLQNELVKQYIGELDVICPRQFEQGQKPELMNCDFKGKIKQVDDHLENSCCLQVVKCWFEPFGCNHTCPRSMIQDHLISNMRLHFVLVVKSFETLKQTIQQYQDEIKELKRKKDEDISLLKQQLAQYQNTTLEMKKLGKHIELKMDQTDLKEEENYVEEGEEDERVEESGEEDSDEEEDSNKEKDSVEEKISSNRIFIIIGLPILLENTRCIAYKNEIIMFGGSNTRKCYSYHTIKGKLKFICKCSFDINTYCVVKRIDSDTNGITLLSFGEKGEHILMMKYVSVWKNRSKRLATTYNKWKALMDNHNNKIIIERSNVQVVIGGSNNHLLFINSYTNINRPYFISIAENKMMFFCNKQGLSIEYNEKNNTFHYQILSICDNIDLIEYTHIYKTNKIYKYSIIDNQWEMSRHGALRNLTSVLSKDNKFIYHFGIYNSTWDPQNKDTFGYIKINTNELLEDKENWIMKNPKKRIIEDKEVVQTAEMYNELEDMKGRDINISKFKKKKEIEMIIKHWLNLLLINKIGWIEDFNIIILRYILHKYFKPWRVFEVCSDQINNIRFSPDGTKIVLSSNDNTIQIWNIESEIHDIKNIKGHSDCVNDAQFSHDGTMIVSCSNDKTIRLWDVNSYNEIKKFGEYSDNIITNVEFSSDRKMIVAFNDKTLEIWDIQSRKLIKALFYDDCIVDVKMLSNDQKIFVATKRNIEVFDIISSEAQTICNEWCETAQFSPNGLNIVRYSNNTIELVDLMSETKVKEQTSSKPTKLKYFPSEQTILMCCEDNIIRLWDIQLRMRIQELEGHSEKIKGCDISSDGNTIISLSNDNTIRLWKVL</sequence>
<keyword evidence="2" id="KW-0479">Metal-binding</keyword>
<dbReference type="InterPro" id="IPR036322">
    <property type="entry name" value="WD40_repeat_dom_sf"/>
</dbReference>
<dbReference type="PANTHER" id="PTHR19879:SF9">
    <property type="entry name" value="TRANSCRIPTION INITIATION FACTOR TFIID SUBUNIT 5"/>
    <property type="match status" value="1"/>
</dbReference>
<keyword evidence="5" id="KW-0862">Zinc</keyword>
<dbReference type="PROSITE" id="PS00678">
    <property type="entry name" value="WD_REPEATS_1"/>
    <property type="match status" value="2"/>
</dbReference>
<evidence type="ECO:0000256" key="5">
    <source>
        <dbReference type="ARBA" id="ARBA00022833"/>
    </source>
</evidence>
<dbReference type="EMBL" id="ASPP01019269">
    <property type="protein sequence ID" value="ETO15292.1"/>
    <property type="molecule type" value="Genomic_DNA"/>
</dbReference>
<dbReference type="GO" id="GO:0008270">
    <property type="term" value="F:zinc ion binding"/>
    <property type="evidence" value="ECO:0007669"/>
    <property type="project" value="UniProtKB-KW"/>
</dbReference>
<feature type="repeat" description="WD" evidence="6">
    <location>
        <begin position="733"/>
        <end position="766"/>
    </location>
</feature>
<evidence type="ECO:0000256" key="6">
    <source>
        <dbReference type="PROSITE-ProRule" id="PRU00221"/>
    </source>
</evidence>
<keyword evidence="11" id="KW-1185">Reference proteome</keyword>
<organism evidence="10 11">
    <name type="scientific">Reticulomyxa filosa</name>
    <dbReference type="NCBI Taxonomy" id="46433"/>
    <lineage>
        <taxon>Eukaryota</taxon>
        <taxon>Sar</taxon>
        <taxon>Rhizaria</taxon>
        <taxon>Retaria</taxon>
        <taxon>Foraminifera</taxon>
        <taxon>Monothalamids</taxon>
        <taxon>Reticulomyxidae</taxon>
        <taxon>Reticulomyxa</taxon>
    </lineage>
</organism>
<dbReference type="InterPro" id="IPR020472">
    <property type="entry name" value="WD40_PAC1"/>
</dbReference>
<dbReference type="InterPro" id="IPR001680">
    <property type="entry name" value="WD40_rpt"/>
</dbReference>